<dbReference type="EMBL" id="JAANIT010003423">
    <property type="protein sequence ID" value="KAG1534152.1"/>
    <property type="molecule type" value="Genomic_DNA"/>
</dbReference>
<gene>
    <name evidence="2" type="ORF">G6F51_012253</name>
</gene>
<evidence type="ECO:0000256" key="1">
    <source>
        <dbReference type="SAM" id="MobiDB-lite"/>
    </source>
</evidence>
<organism evidence="2 3">
    <name type="scientific">Rhizopus oryzae</name>
    <name type="common">Mucormycosis agent</name>
    <name type="synonym">Rhizopus arrhizus var. delemar</name>
    <dbReference type="NCBI Taxonomy" id="64495"/>
    <lineage>
        <taxon>Eukaryota</taxon>
        <taxon>Fungi</taxon>
        <taxon>Fungi incertae sedis</taxon>
        <taxon>Mucoromycota</taxon>
        <taxon>Mucoromycotina</taxon>
        <taxon>Mucoromycetes</taxon>
        <taxon>Mucorales</taxon>
        <taxon>Mucorineae</taxon>
        <taxon>Rhizopodaceae</taxon>
        <taxon>Rhizopus</taxon>
    </lineage>
</organism>
<evidence type="ECO:0000313" key="3">
    <source>
        <dbReference type="Proteomes" id="UP000717996"/>
    </source>
</evidence>
<name>A0A9P6XWU5_RHIOR</name>
<feature type="compositionally biased region" description="Polar residues" evidence="1">
    <location>
        <begin position="267"/>
        <end position="293"/>
    </location>
</feature>
<accession>A0A9P6XWU5</accession>
<sequence>MISTKERKLMSRGSSLILDISDKSESNIYKSLFSMIDWNKILLTFENNLVLPKGEIDENMLAKWDYATGLAMISNDIEDSQIYFASQFATSISKKQRSTIKLFIAILDVFQNNAFIMEQKHPDNISEGDYIDQIWLPVLKSLFAIHGHLIQVKKGEMVIKDSTEQKAALYQTEGHIIGFKVDVRLIYDHGASEFDIGVAEACLPEVDDSAKLLREGKDNTDTLIKVTCGDAHNSWIMQISGPMAFLRDNVENFAQMAKARNFQANKSNTNISTKYHDSGFTTPPHIQQPSCQKRYTPPRKQQKRSVFPDANYELLETDKYAVVDDDTDANSPDDDDSENAKEDAFGFVKLMNGWYLL</sequence>
<protein>
    <submittedName>
        <fullName evidence="2">Uncharacterized protein</fullName>
    </submittedName>
</protein>
<dbReference type="Proteomes" id="UP000717996">
    <property type="component" value="Unassembled WGS sequence"/>
</dbReference>
<feature type="compositionally biased region" description="Acidic residues" evidence="1">
    <location>
        <begin position="323"/>
        <end position="337"/>
    </location>
</feature>
<proteinExistence type="predicted"/>
<dbReference type="AlphaFoldDB" id="A0A9P6XWU5"/>
<feature type="region of interest" description="Disordered" evidence="1">
    <location>
        <begin position="321"/>
        <end position="341"/>
    </location>
</feature>
<feature type="region of interest" description="Disordered" evidence="1">
    <location>
        <begin position="267"/>
        <end position="304"/>
    </location>
</feature>
<reference evidence="2" key="1">
    <citation type="journal article" date="2020" name="Microb. Genom.">
        <title>Genetic diversity of clinical and environmental Mucorales isolates obtained from an investigation of mucormycosis cases among solid organ transplant recipients.</title>
        <authorList>
            <person name="Nguyen M.H."/>
            <person name="Kaul D."/>
            <person name="Muto C."/>
            <person name="Cheng S.J."/>
            <person name="Richter R.A."/>
            <person name="Bruno V.M."/>
            <person name="Liu G."/>
            <person name="Beyhan S."/>
            <person name="Sundermann A.J."/>
            <person name="Mounaud S."/>
            <person name="Pasculle A.W."/>
            <person name="Nierman W.C."/>
            <person name="Driscoll E."/>
            <person name="Cumbie R."/>
            <person name="Clancy C.J."/>
            <person name="Dupont C.L."/>
        </authorList>
    </citation>
    <scope>NUCLEOTIDE SEQUENCE</scope>
    <source>
        <strain evidence="2">GL16</strain>
    </source>
</reference>
<dbReference type="OrthoDB" id="2277643at2759"/>
<evidence type="ECO:0000313" key="2">
    <source>
        <dbReference type="EMBL" id="KAG1534152.1"/>
    </source>
</evidence>
<comment type="caution">
    <text evidence="2">The sequence shown here is derived from an EMBL/GenBank/DDBJ whole genome shotgun (WGS) entry which is preliminary data.</text>
</comment>